<evidence type="ECO:0000256" key="2">
    <source>
        <dbReference type="ARBA" id="ARBA00022980"/>
    </source>
</evidence>
<name>A0A804JZT3_MUSAM</name>
<reference evidence="6" key="2">
    <citation type="submission" date="2021-05" db="UniProtKB">
        <authorList>
            <consortium name="EnsemblPlants"/>
        </authorList>
    </citation>
    <scope>IDENTIFICATION</scope>
    <source>
        <strain evidence="6">subsp. malaccensis</strain>
    </source>
</reference>
<protein>
    <recommendedName>
        <fullName evidence="4">Large ribosomal subunit protein bL34m</fullName>
    </recommendedName>
</protein>
<evidence type="ECO:0000313" key="7">
    <source>
        <dbReference type="Proteomes" id="UP000012960"/>
    </source>
</evidence>
<dbReference type="GO" id="GO:0006412">
    <property type="term" value="P:translation"/>
    <property type="evidence" value="ECO:0007669"/>
    <property type="project" value="InterPro"/>
</dbReference>
<organism evidence="6 7">
    <name type="scientific">Musa acuminata subsp. malaccensis</name>
    <name type="common">Wild banana</name>
    <name type="synonym">Musa malaccensis</name>
    <dbReference type="NCBI Taxonomy" id="214687"/>
    <lineage>
        <taxon>Eukaryota</taxon>
        <taxon>Viridiplantae</taxon>
        <taxon>Streptophyta</taxon>
        <taxon>Embryophyta</taxon>
        <taxon>Tracheophyta</taxon>
        <taxon>Spermatophyta</taxon>
        <taxon>Magnoliopsida</taxon>
        <taxon>Liliopsida</taxon>
        <taxon>Zingiberales</taxon>
        <taxon>Musaceae</taxon>
        <taxon>Musa</taxon>
    </lineage>
</organism>
<dbReference type="FunFam" id="1.10.287.3980:FF:000001">
    <property type="entry name" value="Mitochondrial ribosomal protein L34"/>
    <property type="match status" value="1"/>
</dbReference>
<dbReference type="PANTHER" id="PTHR14503">
    <property type="entry name" value="MITOCHONDRIAL RIBOSOMAL PROTEIN 34 FAMILY MEMBER"/>
    <property type="match status" value="1"/>
</dbReference>
<dbReference type="GO" id="GO:0005762">
    <property type="term" value="C:mitochondrial large ribosomal subunit"/>
    <property type="evidence" value="ECO:0000318"/>
    <property type="project" value="GO_Central"/>
</dbReference>
<accession>A0A804JZT3</accession>
<dbReference type="EMBL" id="HG996473">
    <property type="protein sequence ID" value="CAG1857754.1"/>
    <property type="molecule type" value="Genomic_DNA"/>
</dbReference>
<evidence type="ECO:0000256" key="3">
    <source>
        <dbReference type="ARBA" id="ARBA00023274"/>
    </source>
</evidence>
<dbReference type="Proteomes" id="UP000012960">
    <property type="component" value="Unplaced"/>
</dbReference>
<dbReference type="NCBIfam" id="TIGR01030">
    <property type="entry name" value="rpmH_bact"/>
    <property type="match status" value="1"/>
</dbReference>
<dbReference type="InterPro" id="IPR000271">
    <property type="entry name" value="Ribosomal_bL34"/>
</dbReference>
<evidence type="ECO:0000256" key="1">
    <source>
        <dbReference type="ARBA" id="ARBA00010111"/>
    </source>
</evidence>
<dbReference type="OrthoDB" id="431691at2759"/>
<dbReference type="GO" id="GO:0003735">
    <property type="term" value="F:structural constituent of ribosome"/>
    <property type="evidence" value="ECO:0007669"/>
    <property type="project" value="InterPro"/>
</dbReference>
<dbReference type="AlphaFoldDB" id="A0A804JZT3"/>
<evidence type="ECO:0000313" key="5">
    <source>
        <dbReference type="EMBL" id="CAG1857754.1"/>
    </source>
</evidence>
<sequence length="147" mass="16152">MSSKTLARAGASLIDRFFVFHPPKPSNTFLLPRISSQPPVRCFAEKFLAARSPPPGSVGGGDAESLKILASSQGIVFPCGLPSLRFFIDEGHDDLTNEPLHLLPKRTYQPSHIKRKRAHGYLARKATKGGRKVIARRIAKGRQRIAV</sequence>
<keyword evidence="2" id="KW-0689">Ribosomal protein</keyword>
<proteinExistence type="inferred from homology"/>
<keyword evidence="7" id="KW-1185">Reference proteome</keyword>
<dbReference type="Gene3D" id="1.10.287.3980">
    <property type="match status" value="1"/>
</dbReference>
<reference evidence="5" key="1">
    <citation type="submission" date="2021-03" db="EMBL/GenBank/DDBJ databases">
        <authorList>
            <consortium name="Genoscope - CEA"/>
            <person name="William W."/>
        </authorList>
    </citation>
    <scope>NUCLEOTIDE SEQUENCE</scope>
    <source>
        <strain evidence="5">Doubled-haploid Pahang</strain>
    </source>
</reference>
<evidence type="ECO:0000313" key="6">
    <source>
        <dbReference type="EnsemblPlants" id="Ma07_p25620.1"/>
    </source>
</evidence>
<dbReference type="PANTHER" id="PTHR14503:SF12">
    <property type="entry name" value="RIBOSOMAL PROTEIN L34"/>
    <property type="match status" value="1"/>
</dbReference>
<keyword evidence="3" id="KW-0687">Ribonucleoprotein</keyword>
<comment type="similarity">
    <text evidence="1">Belongs to the bacterial ribosomal protein bL34 family.</text>
</comment>
<dbReference type="HAMAP" id="MF_00391">
    <property type="entry name" value="Ribosomal_bL34"/>
    <property type="match status" value="1"/>
</dbReference>
<dbReference type="Gramene" id="Ma07_t25620.1">
    <property type="protein sequence ID" value="Ma07_p25620.1"/>
    <property type="gene ID" value="Ma07_g25620"/>
</dbReference>
<dbReference type="Pfam" id="PF00468">
    <property type="entry name" value="Ribosomal_L34"/>
    <property type="match status" value="1"/>
</dbReference>
<evidence type="ECO:0000256" key="4">
    <source>
        <dbReference type="ARBA" id="ARBA00035274"/>
    </source>
</evidence>
<gene>
    <name evidence="5" type="ORF">GSMUA_28840.1</name>
</gene>
<dbReference type="EnsemblPlants" id="Ma07_t25620.1">
    <property type="protein sequence ID" value="Ma07_p25620.1"/>
    <property type="gene ID" value="Ma07_g25620"/>
</dbReference>
<dbReference type="OMA" id="SPQNDVE"/>